<dbReference type="HOGENOM" id="CLU_102952_1_0_10"/>
<evidence type="ECO:0000313" key="3">
    <source>
        <dbReference type="Proteomes" id="UP000009049"/>
    </source>
</evidence>
<dbReference type="Proteomes" id="UP000009049">
    <property type="component" value="Chromosome"/>
</dbReference>
<dbReference type="STRING" id="313596.RB2501_03285"/>
<evidence type="ECO:0000313" key="2">
    <source>
        <dbReference type="EMBL" id="EAR14415.1"/>
    </source>
</evidence>
<feature type="domain" description="CBS" evidence="1">
    <location>
        <begin position="71"/>
        <end position="114"/>
    </location>
</feature>
<dbReference type="OrthoDB" id="1523762at2"/>
<sequence length="218" mass="24891">MHIQEHIINTIPVFEVTDTLKEAVHFFTHSTYSHVAVTDKGVYLGLLAEADMDAFEELSQVEEFRYQLESFFVPLEASWIDILEVFTRNEANVLPVVGPEGKVLGYYDLSDVVGIFTDMPFFTEPGAILVVSKPMKDYSFSEISQIVESNNTRLLGAFITEMADDRVQITLKMGETNINDVIQSFRRYQYTILTGSADDAFLEDLRQRSNYLDKYLNV</sequence>
<keyword evidence="3" id="KW-1185">Reference proteome</keyword>
<dbReference type="InterPro" id="IPR046342">
    <property type="entry name" value="CBS_dom_sf"/>
</dbReference>
<dbReference type="InterPro" id="IPR000644">
    <property type="entry name" value="CBS_dom"/>
</dbReference>
<proteinExistence type="predicted"/>
<protein>
    <submittedName>
        <fullName evidence="2">Acetoin utilization protein, putative</fullName>
    </submittedName>
</protein>
<dbReference type="RefSeq" id="WP_015755851.1">
    <property type="nucleotide sequence ID" value="NC_013222.1"/>
</dbReference>
<dbReference type="AlphaFoldDB" id="A4CPU4"/>
<name>A4CPU4_ROBBH</name>
<organism evidence="2 3">
    <name type="scientific">Robiginitalea biformata (strain ATCC BAA-864 / DSM 15991 / KCTC 12146 / HTCC2501)</name>
    <dbReference type="NCBI Taxonomy" id="313596"/>
    <lineage>
        <taxon>Bacteria</taxon>
        <taxon>Pseudomonadati</taxon>
        <taxon>Bacteroidota</taxon>
        <taxon>Flavobacteriia</taxon>
        <taxon>Flavobacteriales</taxon>
        <taxon>Flavobacteriaceae</taxon>
        <taxon>Robiginitalea</taxon>
    </lineage>
</organism>
<dbReference type="Gene3D" id="3.10.580.10">
    <property type="entry name" value="CBS-domain"/>
    <property type="match status" value="1"/>
</dbReference>
<dbReference type="eggNOG" id="COG0517">
    <property type="taxonomic scope" value="Bacteria"/>
</dbReference>
<dbReference type="KEGG" id="rbi:RB2501_03285"/>
<gene>
    <name evidence="2" type="ordered locus">RB2501_03285</name>
</gene>
<reference evidence="2 3" key="1">
    <citation type="journal article" date="2009" name="J. Bacteriol.">
        <title>Complete genome sequence of Robiginitalea biformata HTCC2501.</title>
        <authorList>
            <person name="Oh H.M."/>
            <person name="Giovannoni S.J."/>
            <person name="Lee K."/>
            <person name="Ferriera S."/>
            <person name="Johnson J."/>
            <person name="Cho J.C."/>
        </authorList>
    </citation>
    <scope>NUCLEOTIDE SEQUENCE [LARGE SCALE GENOMIC DNA]</scope>
    <source>
        <strain evidence="3">ATCC BAA-864 / HTCC2501 / KCTC 12146</strain>
    </source>
</reference>
<evidence type="ECO:0000259" key="1">
    <source>
        <dbReference type="Pfam" id="PF00571"/>
    </source>
</evidence>
<accession>A4CPU4</accession>
<dbReference type="Pfam" id="PF00571">
    <property type="entry name" value="CBS"/>
    <property type="match status" value="1"/>
</dbReference>
<dbReference type="EMBL" id="CP001712">
    <property type="protein sequence ID" value="EAR14415.1"/>
    <property type="molecule type" value="Genomic_DNA"/>
</dbReference>
<dbReference type="SUPFAM" id="SSF54631">
    <property type="entry name" value="CBS-domain pair"/>
    <property type="match status" value="1"/>
</dbReference>